<evidence type="ECO:0000256" key="8">
    <source>
        <dbReference type="SAM" id="Coils"/>
    </source>
</evidence>
<dbReference type="Pfam" id="PF09243">
    <property type="entry name" value="Rsm22"/>
    <property type="match status" value="1"/>
</dbReference>
<dbReference type="GO" id="GO:0008168">
    <property type="term" value="F:methyltransferase activity"/>
    <property type="evidence" value="ECO:0007669"/>
    <property type="project" value="InterPro"/>
</dbReference>
<dbReference type="GO" id="GO:0006412">
    <property type="term" value="P:translation"/>
    <property type="evidence" value="ECO:0007669"/>
    <property type="project" value="InterPro"/>
</dbReference>
<comment type="subcellular location">
    <subcellularLocation>
        <location evidence="1">Mitochondrion</location>
    </subcellularLocation>
</comment>
<evidence type="ECO:0000256" key="7">
    <source>
        <dbReference type="ARBA" id="ARBA00045681"/>
    </source>
</evidence>
<evidence type="ECO:0000256" key="5">
    <source>
        <dbReference type="ARBA" id="ARBA00023014"/>
    </source>
</evidence>
<accession>A0AAV8WQY1</accession>
<keyword evidence="5" id="KW-0411">Iron-sulfur</keyword>
<evidence type="ECO:0000256" key="1">
    <source>
        <dbReference type="ARBA" id="ARBA00004173"/>
    </source>
</evidence>
<evidence type="ECO:0000256" key="2">
    <source>
        <dbReference type="ARBA" id="ARBA00022723"/>
    </source>
</evidence>
<reference evidence="9" key="1">
    <citation type="journal article" date="2023" name="Insect Mol. Biol.">
        <title>Genome sequencing provides insights into the evolution of gene families encoding plant cell wall-degrading enzymes in longhorned beetles.</title>
        <authorList>
            <person name="Shin N.R."/>
            <person name="Okamura Y."/>
            <person name="Kirsch R."/>
            <person name="Pauchet Y."/>
        </authorList>
    </citation>
    <scope>NUCLEOTIDE SEQUENCE</scope>
    <source>
        <strain evidence="9">RBIC_L_NR</strain>
    </source>
</reference>
<dbReference type="AlphaFoldDB" id="A0AAV8WQY1"/>
<dbReference type="InterPro" id="IPR052571">
    <property type="entry name" value="Mt_RNA_Methyltransferase"/>
</dbReference>
<dbReference type="GO" id="GO:0005763">
    <property type="term" value="C:mitochondrial small ribosomal subunit"/>
    <property type="evidence" value="ECO:0007669"/>
    <property type="project" value="TreeGrafter"/>
</dbReference>
<feature type="coiled-coil region" evidence="8">
    <location>
        <begin position="61"/>
        <end position="95"/>
    </location>
</feature>
<evidence type="ECO:0000256" key="3">
    <source>
        <dbReference type="ARBA" id="ARBA00022946"/>
    </source>
</evidence>
<comment type="function">
    <text evidence="7">Mitochondrial ribosome (mitoribosome) assembly factor. Binds at the interface of the head and body domains of the mitochondrial small ribosomal subunit (mt-SSU), occluding the mRNA channel and preventing compaction of the head domain towards the body. Probable inactive methyltransferase: retains the characteristic folding and ability to bind S-adenosyl-L-methionine, but it probably lost its methyltransferase activity.</text>
</comment>
<protein>
    <recommendedName>
        <fullName evidence="11">RING-type domain-containing protein</fullName>
    </recommendedName>
</protein>
<sequence length="175" mass="20280">MAMCCNETCKNTETVATCDICIQEYCKICSKISSTEERTVALKARRLRYYCPKCYEQMIKYEILAHNNHKLSSENKQLKEKIQNITTYNQRKEEERRVELPSTEPALVRSKHTICRVCTANGKLDEVIFTARKHGKVTYHCARASKWGDLLPVKLEFKETSDGDNIDKSEECTEK</sequence>
<evidence type="ECO:0000256" key="6">
    <source>
        <dbReference type="ARBA" id="ARBA00023128"/>
    </source>
</evidence>
<evidence type="ECO:0008006" key="11">
    <source>
        <dbReference type="Google" id="ProtNLM"/>
    </source>
</evidence>
<dbReference type="GO" id="GO:0051536">
    <property type="term" value="F:iron-sulfur cluster binding"/>
    <property type="evidence" value="ECO:0007669"/>
    <property type="project" value="UniProtKB-KW"/>
</dbReference>
<gene>
    <name evidence="9" type="ORF">NQ314_018165</name>
</gene>
<keyword evidence="3" id="KW-0809">Transit peptide</keyword>
<evidence type="ECO:0000256" key="4">
    <source>
        <dbReference type="ARBA" id="ARBA00023004"/>
    </source>
</evidence>
<keyword evidence="6" id="KW-0496">Mitochondrion</keyword>
<name>A0AAV8WQY1_9CUCU</name>
<dbReference type="InterPro" id="IPR015324">
    <property type="entry name" value="Ribosomal_Rsm22-like"/>
</dbReference>
<dbReference type="Proteomes" id="UP001162156">
    <property type="component" value="Unassembled WGS sequence"/>
</dbReference>
<dbReference type="GO" id="GO:0046872">
    <property type="term" value="F:metal ion binding"/>
    <property type="evidence" value="ECO:0007669"/>
    <property type="project" value="UniProtKB-KW"/>
</dbReference>
<comment type="caution">
    <text evidence="9">The sequence shown here is derived from an EMBL/GenBank/DDBJ whole genome shotgun (WGS) entry which is preliminary data.</text>
</comment>
<dbReference type="EMBL" id="JANEYF010005100">
    <property type="protein sequence ID" value="KAJ8929170.1"/>
    <property type="molecule type" value="Genomic_DNA"/>
</dbReference>
<proteinExistence type="predicted"/>
<evidence type="ECO:0000313" key="10">
    <source>
        <dbReference type="Proteomes" id="UP001162156"/>
    </source>
</evidence>
<evidence type="ECO:0000313" key="9">
    <source>
        <dbReference type="EMBL" id="KAJ8929170.1"/>
    </source>
</evidence>
<dbReference type="GO" id="GO:0003735">
    <property type="term" value="F:structural constituent of ribosome"/>
    <property type="evidence" value="ECO:0007669"/>
    <property type="project" value="TreeGrafter"/>
</dbReference>
<organism evidence="9 10">
    <name type="scientific">Rhamnusium bicolor</name>
    <dbReference type="NCBI Taxonomy" id="1586634"/>
    <lineage>
        <taxon>Eukaryota</taxon>
        <taxon>Metazoa</taxon>
        <taxon>Ecdysozoa</taxon>
        <taxon>Arthropoda</taxon>
        <taxon>Hexapoda</taxon>
        <taxon>Insecta</taxon>
        <taxon>Pterygota</taxon>
        <taxon>Neoptera</taxon>
        <taxon>Endopterygota</taxon>
        <taxon>Coleoptera</taxon>
        <taxon>Polyphaga</taxon>
        <taxon>Cucujiformia</taxon>
        <taxon>Chrysomeloidea</taxon>
        <taxon>Cerambycidae</taxon>
        <taxon>Lepturinae</taxon>
        <taxon>Rhagiini</taxon>
        <taxon>Rhamnusium</taxon>
    </lineage>
</organism>
<dbReference type="PANTHER" id="PTHR13184">
    <property type="entry name" value="37S RIBOSOMAL PROTEIN S22"/>
    <property type="match status" value="1"/>
</dbReference>
<keyword evidence="2" id="KW-0479">Metal-binding</keyword>
<keyword evidence="8" id="KW-0175">Coiled coil</keyword>
<dbReference type="PANTHER" id="PTHR13184:SF5">
    <property type="entry name" value="METHYLTRANSFERASE-LIKE PROTEIN 17, MITOCHONDRIAL"/>
    <property type="match status" value="1"/>
</dbReference>
<keyword evidence="10" id="KW-1185">Reference proteome</keyword>
<keyword evidence="4" id="KW-0408">Iron</keyword>